<dbReference type="EMBL" id="AHKF01000019">
    <property type="protein sequence ID" value="EIA08082.1"/>
    <property type="molecule type" value="Genomic_DNA"/>
</dbReference>
<accession>H7FTU1</accession>
<comment type="caution">
    <text evidence="1">The sequence shown here is derived from an EMBL/GenBank/DDBJ whole genome shotgun (WGS) entry which is preliminary data.</text>
</comment>
<dbReference type="AlphaFoldDB" id="H7FTU1"/>
<proteinExistence type="predicted"/>
<evidence type="ECO:0000313" key="1">
    <source>
        <dbReference type="EMBL" id="EIA08082.1"/>
    </source>
</evidence>
<dbReference type="Proteomes" id="UP000005566">
    <property type="component" value="Unassembled WGS sequence"/>
</dbReference>
<sequence length="51" mass="5549">MFEQLEQFGINDIGTSGVASKLIPQIFRAFVGKAKCPNDSSFKTSDIISVI</sequence>
<evidence type="ECO:0000313" key="2">
    <source>
        <dbReference type="Proteomes" id="UP000005566"/>
    </source>
</evidence>
<dbReference type="PATRIC" id="fig|1086011.3.peg.2559"/>
<reference evidence="1 2" key="1">
    <citation type="journal article" date="2014" name="Acta Crystallogr. D">
        <title>Structure-based characterization and antifreeze properties of a hyperactive ice-binding protein from the Antarctic bacterium Flavobacterium frigoris PS1.</title>
        <authorList>
            <person name="Do H."/>
            <person name="Kim S.J."/>
            <person name="Kim H.J."/>
            <person name="Lee J.H."/>
        </authorList>
    </citation>
    <scope>NUCLEOTIDE SEQUENCE [LARGE SCALE GENOMIC DNA]</scope>
    <source>
        <strain evidence="1 2">PS1</strain>
    </source>
</reference>
<name>H7FTU1_FLAFP</name>
<organism evidence="1 2">
    <name type="scientific">Flavobacterium frigoris (strain PS1)</name>
    <dbReference type="NCBI Taxonomy" id="1086011"/>
    <lineage>
        <taxon>Bacteria</taxon>
        <taxon>Pseudomonadati</taxon>
        <taxon>Bacteroidota</taxon>
        <taxon>Flavobacteriia</taxon>
        <taxon>Flavobacteriales</taxon>
        <taxon>Flavobacteriaceae</taxon>
        <taxon>Flavobacterium</taxon>
    </lineage>
</organism>
<gene>
    <name evidence="1" type="ORF">HJ01_02613</name>
</gene>
<protein>
    <submittedName>
        <fullName evidence="1">Uncharacterized protein</fullName>
    </submittedName>
</protein>
<keyword evidence="2" id="KW-1185">Reference proteome</keyword>
<dbReference type="STRING" id="1086011.HJ01_02613"/>
<dbReference type="RefSeq" id="WP_007138790.1">
    <property type="nucleotide sequence ID" value="NZ_AHKF01000019.1"/>
</dbReference>
<dbReference type="OrthoDB" id="982085at2"/>